<feature type="region of interest" description="Disordered" evidence="15">
    <location>
        <begin position="533"/>
        <end position="562"/>
    </location>
</feature>
<keyword evidence="3" id="KW-1003">Cell membrane</keyword>
<evidence type="ECO:0000259" key="16">
    <source>
        <dbReference type="Pfam" id="PF01764"/>
    </source>
</evidence>
<evidence type="ECO:0000256" key="14">
    <source>
        <dbReference type="ARBA" id="ARBA00026104"/>
    </source>
</evidence>
<evidence type="ECO:0000256" key="7">
    <source>
        <dbReference type="ARBA" id="ARBA00022801"/>
    </source>
</evidence>
<keyword evidence="12" id="KW-0472">Membrane</keyword>
<feature type="region of interest" description="Disordered" evidence="15">
    <location>
        <begin position="1"/>
        <end position="77"/>
    </location>
</feature>
<evidence type="ECO:0000313" key="17">
    <source>
        <dbReference type="EMBL" id="RXK41202.1"/>
    </source>
</evidence>
<keyword evidence="8" id="KW-0106">Calcium</keyword>
<comment type="cofactor">
    <cofactor evidence="1">
        <name>Ca(2+)</name>
        <dbReference type="ChEBI" id="CHEBI:29108"/>
    </cofactor>
</comment>
<evidence type="ECO:0000256" key="15">
    <source>
        <dbReference type="SAM" id="MobiDB-lite"/>
    </source>
</evidence>
<dbReference type="SUPFAM" id="SSF53474">
    <property type="entry name" value="alpha/beta-Hydrolases"/>
    <property type="match status" value="1"/>
</dbReference>
<dbReference type="Proteomes" id="UP000289152">
    <property type="component" value="Unassembled WGS sequence"/>
</dbReference>
<dbReference type="InterPro" id="IPR002921">
    <property type="entry name" value="Fungal_lipase-type"/>
</dbReference>
<feature type="region of interest" description="Disordered" evidence="15">
    <location>
        <begin position="1176"/>
        <end position="1196"/>
    </location>
</feature>
<feature type="region of interest" description="Disordered" evidence="15">
    <location>
        <begin position="359"/>
        <end position="387"/>
    </location>
</feature>
<feature type="compositionally biased region" description="Basic and acidic residues" evidence="15">
    <location>
        <begin position="707"/>
        <end position="716"/>
    </location>
</feature>
<comment type="caution">
    <text evidence="17">The sequence shown here is derived from an EMBL/GenBank/DDBJ whole genome shotgun (WGS) entry which is preliminary data.</text>
</comment>
<accession>A0A4Q1BTE2</accession>
<keyword evidence="18" id="KW-1185">Reference proteome</keyword>
<keyword evidence="5" id="KW-0812">Transmembrane</keyword>
<evidence type="ECO:0000256" key="9">
    <source>
        <dbReference type="ARBA" id="ARBA00022963"/>
    </source>
</evidence>
<dbReference type="OrthoDB" id="438440at2759"/>
<keyword evidence="11" id="KW-0443">Lipid metabolism</keyword>
<evidence type="ECO:0000256" key="8">
    <source>
        <dbReference type="ARBA" id="ARBA00022837"/>
    </source>
</evidence>
<dbReference type="Gene3D" id="3.40.50.1820">
    <property type="entry name" value="alpha/beta hydrolase"/>
    <property type="match status" value="1"/>
</dbReference>
<dbReference type="GO" id="GO:0046872">
    <property type="term" value="F:metal ion binding"/>
    <property type="evidence" value="ECO:0007669"/>
    <property type="project" value="UniProtKB-KW"/>
</dbReference>
<dbReference type="VEuPathDB" id="FungiDB:TREMEDRAFT_64544"/>
<dbReference type="GO" id="GO:0019369">
    <property type="term" value="P:arachidonate metabolic process"/>
    <property type="evidence" value="ECO:0007669"/>
    <property type="project" value="TreeGrafter"/>
</dbReference>
<dbReference type="InParanoid" id="A0A4Q1BTE2"/>
<feature type="compositionally biased region" description="Low complexity" evidence="15">
    <location>
        <begin position="455"/>
        <end position="467"/>
    </location>
</feature>
<dbReference type="GO" id="GO:0005886">
    <property type="term" value="C:plasma membrane"/>
    <property type="evidence" value="ECO:0007669"/>
    <property type="project" value="UniProtKB-SubCell"/>
</dbReference>
<sequence>MSTKPSTVSNMLSIITSPSLPNEQPVQPSMSVPEPTSTKSTPTPPSQIAAGLATSLPGTTPRPQNQSSTPVAPRLSSSETAALVSRNWGTVSKPTTGPLLPERIAWLISTVAQSTSISLNTVLWIVEAILETYVAGSRLYLGITRDVLITAISSARRAYLISNAALSYLPSPFSPFTALWSSSSSSSSSSTTENLGTGQLIISPKRDMFMQFLDRYTNVGVYVIHHIFSMGELFAMSGFYLTTSVFKSAAMAALQSVKILDAIFGSSETSRALSSFIGHSISELLLHEKFQNDENGFLNSSTALTKAFTAFACLQMATWKRLEGRLKLRLIYDATLITEESPTGRKIIAINNLEPSQTEGITQIRPDDPPIIPTESPEPETPKQAEATPVDVDVTARPDTGMEIHIHPASQPAAGTSTSGLSVSPSAGDLDLPIEPDFDDGLKDYLQTFGEGLGIETTPPISSTTTSENKELDDISEDVPIVHIDREGGHRSPLAGTNVVNGKAARILSGYITPQKTELEEWVELDPQTADDELHRLPSVPNGTPAIPSKTLQEAAEHPHDNSERIQLALKHMTDKLLQRRSKTKTSRSMTDDEFSSEETSPLHNLDSSGSTSPSSFMKSGSTSPSTLRIAKRLFGVSPPSSPPSAWKDTYQSRRRRGSLGIFRRKKEQGALSSDDLPSLASRAEIMDKTTSTIISMEPIEMIDQHTADQKSKSDTFDNVGSSSSPQPRRKKKPPVEVYADPSAGLYPHDSLIRNIHRFMRYSTAAYGQNFMRIFKLGTYSFKTTTRHHANAQAFARHTGIETDNIILSSFLESPPVSPNVQAPPLVHYLVVDHSLKSVILTCRGTLGFSDVLVDFTCVYVDITLPHAPPPKPASNSVEFAPEYFVHSGMYTSARGLVAPTSTVHVALLAALEKYPSYGLVVCGHSLGGGVAALLAILSSCPAETFIKENKEREHPVEHPEITTAFVTSFSSGLPAGRPLMAYAFGPSAVASSDLARYARGLVVSVVQDSDVVPTLSLGVLRDMKNVALSLYEENNVAEEVVGRVIGLKQQQLPFKIGMSTEDHPWLKDDDMVHDWMTSLIKTMRADMQHDKLYPPGDVYIMENFDVLVSRTPPPGQPQAEPRKARRVLLRKCESVEERFREPVFSKTMLRDHIPYHYEYSTRLLYEAFYGIWDPNQKQDDTPGDENRGKATITTK</sequence>
<keyword evidence="7" id="KW-0378">Hydrolase</keyword>
<organism evidence="17 18">
    <name type="scientific">Tremella mesenterica</name>
    <name type="common">Jelly fungus</name>
    <dbReference type="NCBI Taxonomy" id="5217"/>
    <lineage>
        <taxon>Eukaryota</taxon>
        <taxon>Fungi</taxon>
        <taxon>Dikarya</taxon>
        <taxon>Basidiomycota</taxon>
        <taxon>Agaricomycotina</taxon>
        <taxon>Tremellomycetes</taxon>
        <taxon>Tremellales</taxon>
        <taxon>Tremellaceae</taxon>
        <taxon>Tremella</taxon>
    </lineage>
</organism>
<dbReference type="PANTHER" id="PTHR45792:SF7">
    <property type="entry name" value="PUTATIVE (AFU_ORTHOLOGUE AFUA_6G02710)-RELATED"/>
    <property type="match status" value="1"/>
</dbReference>
<dbReference type="CDD" id="cd00519">
    <property type="entry name" value="Lipase_3"/>
    <property type="match status" value="1"/>
</dbReference>
<feature type="compositionally biased region" description="Basic and acidic residues" evidence="15">
    <location>
        <begin position="1177"/>
        <end position="1189"/>
    </location>
</feature>
<evidence type="ECO:0000256" key="11">
    <source>
        <dbReference type="ARBA" id="ARBA00023098"/>
    </source>
</evidence>
<keyword evidence="10" id="KW-1133">Transmembrane helix</keyword>
<evidence type="ECO:0000256" key="13">
    <source>
        <dbReference type="ARBA" id="ARBA00024531"/>
    </source>
</evidence>
<feature type="domain" description="Fungal lipase-type" evidence="16">
    <location>
        <begin position="841"/>
        <end position="1017"/>
    </location>
</feature>
<evidence type="ECO:0000256" key="5">
    <source>
        <dbReference type="ARBA" id="ARBA00022692"/>
    </source>
</evidence>
<keyword evidence="9" id="KW-0442">Lipid degradation</keyword>
<feature type="region of interest" description="Disordered" evidence="15">
    <location>
        <begin position="575"/>
        <end position="625"/>
    </location>
</feature>
<dbReference type="PANTHER" id="PTHR45792">
    <property type="entry name" value="DIACYLGLYCEROL LIPASE HOMOLOG-RELATED"/>
    <property type="match status" value="1"/>
</dbReference>
<dbReference type="AlphaFoldDB" id="A0A4Q1BTE2"/>
<comment type="subcellular location">
    <subcellularLocation>
        <location evidence="2">Cell membrane</location>
        <topology evidence="2">Multi-pass membrane protein</topology>
    </subcellularLocation>
</comment>
<protein>
    <recommendedName>
        <fullName evidence="14">sn-1-specific diacylglycerol lipase</fullName>
        <ecNumber evidence="14">3.1.1.116</ecNumber>
    </recommendedName>
</protein>
<keyword evidence="6" id="KW-0479">Metal-binding</keyword>
<feature type="compositionally biased region" description="Polar residues" evidence="15">
    <location>
        <begin position="598"/>
        <end position="625"/>
    </location>
</feature>
<gene>
    <name evidence="17" type="ORF">M231_01607</name>
</gene>
<proteinExistence type="predicted"/>
<name>A0A4Q1BTE2_TREME</name>
<evidence type="ECO:0000256" key="12">
    <source>
        <dbReference type="ARBA" id="ARBA00023136"/>
    </source>
</evidence>
<dbReference type="InterPro" id="IPR029058">
    <property type="entry name" value="AB_hydrolase_fold"/>
</dbReference>
<feature type="region of interest" description="Disordered" evidence="15">
    <location>
        <begin position="707"/>
        <end position="742"/>
    </location>
</feature>
<evidence type="ECO:0000256" key="10">
    <source>
        <dbReference type="ARBA" id="ARBA00022989"/>
    </source>
</evidence>
<evidence type="ECO:0000313" key="18">
    <source>
        <dbReference type="Proteomes" id="UP000289152"/>
    </source>
</evidence>
<evidence type="ECO:0000256" key="3">
    <source>
        <dbReference type="ARBA" id="ARBA00022475"/>
    </source>
</evidence>
<feature type="compositionally biased region" description="Low complexity" evidence="15">
    <location>
        <begin position="31"/>
        <end position="41"/>
    </location>
</feature>
<evidence type="ECO:0000256" key="4">
    <source>
        <dbReference type="ARBA" id="ARBA00022553"/>
    </source>
</evidence>
<dbReference type="GO" id="GO:0016298">
    <property type="term" value="F:lipase activity"/>
    <property type="evidence" value="ECO:0007669"/>
    <property type="project" value="TreeGrafter"/>
</dbReference>
<dbReference type="GO" id="GO:0046340">
    <property type="term" value="P:diacylglycerol catabolic process"/>
    <property type="evidence" value="ECO:0007669"/>
    <property type="project" value="TreeGrafter"/>
</dbReference>
<evidence type="ECO:0000256" key="2">
    <source>
        <dbReference type="ARBA" id="ARBA00004651"/>
    </source>
</evidence>
<comment type="catalytic activity">
    <reaction evidence="13">
        <text>a 1,2-diacyl-sn-glycerol + H2O = a 2-acylglycerol + a fatty acid + H(+)</text>
        <dbReference type="Rhea" id="RHEA:33275"/>
        <dbReference type="ChEBI" id="CHEBI:15377"/>
        <dbReference type="ChEBI" id="CHEBI:15378"/>
        <dbReference type="ChEBI" id="CHEBI:17389"/>
        <dbReference type="ChEBI" id="CHEBI:17815"/>
        <dbReference type="ChEBI" id="CHEBI:28868"/>
        <dbReference type="EC" id="3.1.1.116"/>
    </reaction>
    <physiologicalReaction direction="left-to-right" evidence="13">
        <dbReference type="Rhea" id="RHEA:33276"/>
    </physiologicalReaction>
</comment>
<dbReference type="EMBL" id="SDIL01000011">
    <property type="protein sequence ID" value="RXK41202.1"/>
    <property type="molecule type" value="Genomic_DNA"/>
</dbReference>
<dbReference type="Pfam" id="PF01764">
    <property type="entry name" value="Lipase_3"/>
    <property type="match status" value="1"/>
</dbReference>
<feature type="region of interest" description="Disordered" evidence="15">
    <location>
        <begin position="453"/>
        <end position="475"/>
    </location>
</feature>
<dbReference type="InterPro" id="IPR052214">
    <property type="entry name" value="DAG_Lipase-Related"/>
</dbReference>
<feature type="compositionally biased region" description="Polar residues" evidence="15">
    <location>
        <begin position="56"/>
        <end position="77"/>
    </location>
</feature>
<dbReference type="EC" id="3.1.1.116" evidence="14"/>
<feature type="region of interest" description="Disordered" evidence="15">
    <location>
        <begin position="634"/>
        <end position="653"/>
    </location>
</feature>
<evidence type="ECO:0000256" key="1">
    <source>
        <dbReference type="ARBA" id="ARBA00001913"/>
    </source>
</evidence>
<feature type="compositionally biased region" description="Polar residues" evidence="15">
    <location>
        <begin position="1"/>
        <end position="30"/>
    </location>
</feature>
<reference evidence="17 18" key="1">
    <citation type="submission" date="2016-06" db="EMBL/GenBank/DDBJ databases">
        <title>Evolution of pathogenesis and genome organization in the Tremellales.</title>
        <authorList>
            <person name="Cuomo C."/>
            <person name="Litvintseva A."/>
            <person name="Heitman J."/>
            <person name="Chen Y."/>
            <person name="Sun S."/>
            <person name="Springer D."/>
            <person name="Dromer F."/>
            <person name="Young S."/>
            <person name="Zeng Q."/>
            <person name="Chapman S."/>
            <person name="Gujja S."/>
            <person name="Saif S."/>
            <person name="Birren B."/>
        </authorList>
    </citation>
    <scope>NUCLEOTIDE SEQUENCE [LARGE SCALE GENOMIC DNA]</scope>
    <source>
        <strain evidence="17 18">ATCC 28783</strain>
    </source>
</reference>
<keyword evidence="4" id="KW-0597">Phosphoprotein</keyword>
<evidence type="ECO:0000256" key="6">
    <source>
        <dbReference type="ARBA" id="ARBA00022723"/>
    </source>
</evidence>